<evidence type="ECO:0000256" key="2">
    <source>
        <dbReference type="ARBA" id="ARBA00022723"/>
    </source>
</evidence>
<dbReference type="PANTHER" id="PTHR11079">
    <property type="entry name" value="CYTOSINE DEAMINASE FAMILY MEMBER"/>
    <property type="match status" value="1"/>
</dbReference>
<keyword evidence="3 6" id="KW-0378">Hydrolase</keyword>
<keyword evidence="4" id="KW-0862">Zinc</keyword>
<gene>
    <name evidence="6" type="primary">guaD</name>
    <name evidence="6" type="ORF">HMPREF0539_1198</name>
</gene>
<dbReference type="PROSITE" id="PS00903">
    <property type="entry name" value="CYT_DCMP_DEAMINASES_1"/>
    <property type="match status" value="1"/>
</dbReference>
<evidence type="ECO:0000259" key="5">
    <source>
        <dbReference type="PROSITE" id="PS51747"/>
    </source>
</evidence>
<feature type="domain" description="CMP/dCMP-type deaminase" evidence="5">
    <location>
        <begin position="13"/>
        <end position="140"/>
    </location>
</feature>
<dbReference type="InterPro" id="IPR016192">
    <property type="entry name" value="APOBEC/CMP_deaminase_Zn-bd"/>
</dbReference>
<comment type="caution">
    <text evidence="6">The sequence shown here is derived from an EMBL/GenBank/DDBJ whole genome shotgun (WGS) entry which is preliminary data.</text>
</comment>
<dbReference type="FunFam" id="3.40.140.10:FF:000011">
    <property type="entry name" value="tRNA-specific adenosine deaminase"/>
    <property type="match status" value="1"/>
</dbReference>
<keyword evidence="2" id="KW-0479">Metal-binding</keyword>
<reference evidence="6" key="1">
    <citation type="submission" date="2009-01" db="EMBL/GenBank/DDBJ databases">
        <authorList>
            <person name="Qin X."/>
            <person name="Bachman B."/>
            <person name="Battles P."/>
            <person name="Bell A."/>
            <person name="Bess C."/>
            <person name="Bickham C."/>
            <person name="Chaboub L."/>
            <person name="Chen D."/>
            <person name="Coyle M."/>
            <person name="Deiros D.R."/>
            <person name="Dinh H."/>
            <person name="Forbes L."/>
            <person name="Fowler G."/>
            <person name="Francisco L."/>
            <person name="Fu Q."/>
            <person name="Gubbala S."/>
            <person name="Hale W."/>
            <person name="Han Y."/>
            <person name="Hemphill L."/>
            <person name="Highlander S.K."/>
            <person name="Hirani K."/>
            <person name="Hogues M."/>
            <person name="Jackson L."/>
            <person name="Jakkamsetti A."/>
            <person name="Javaid M."/>
            <person name="Jiang H."/>
            <person name="Korchina V."/>
            <person name="Kovar C."/>
            <person name="Lara F."/>
            <person name="Lee S."/>
            <person name="Mata R."/>
            <person name="Mathew T."/>
            <person name="Moen C."/>
            <person name="Morales K."/>
            <person name="Munidasa M."/>
            <person name="Nazareth L."/>
            <person name="Ngo R."/>
            <person name="Nguyen L."/>
            <person name="Okwuonu G."/>
            <person name="Ongeri F."/>
            <person name="Patil S."/>
            <person name="Petrosino J."/>
            <person name="Pham C."/>
            <person name="Pham P."/>
            <person name="Pu L.-L."/>
            <person name="Puazo M."/>
            <person name="Raj R."/>
            <person name="Reid J."/>
            <person name="Rouhana J."/>
            <person name="Saada N."/>
            <person name="Shang Y."/>
            <person name="Simmons D."/>
            <person name="Thornton R."/>
            <person name="Warren J."/>
            <person name="Weissenberger G."/>
            <person name="Zhang J."/>
            <person name="Zhang L."/>
            <person name="Zhou C."/>
            <person name="Zhu D."/>
            <person name="Muzny D."/>
            <person name="Worley K."/>
            <person name="Gibbs R."/>
        </authorList>
    </citation>
    <scope>NUCLEOTIDE SEQUENCE [LARGE SCALE GENOMIC DNA]</scope>
    <source>
        <strain evidence="6">LMS2-1</strain>
    </source>
</reference>
<comment type="similarity">
    <text evidence="1">Belongs to the cytidine and deoxycytidylate deaminase family.</text>
</comment>
<dbReference type="Gene3D" id="3.40.140.10">
    <property type="entry name" value="Cytidine Deaminase, domain 2"/>
    <property type="match status" value="1"/>
</dbReference>
<dbReference type="Pfam" id="PF00383">
    <property type="entry name" value="dCMP_cyt_deam_1"/>
    <property type="match status" value="1"/>
</dbReference>
<name>C2JWB4_LACRM</name>
<dbReference type="CDD" id="cd01285">
    <property type="entry name" value="nucleoside_deaminase"/>
    <property type="match status" value="1"/>
</dbReference>
<dbReference type="PANTHER" id="PTHR11079:SF161">
    <property type="entry name" value="CMP_DCMP-TYPE DEAMINASE DOMAIN-CONTAINING PROTEIN"/>
    <property type="match status" value="1"/>
</dbReference>
<dbReference type="PROSITE" id="PS51747">
    <property type="entry name" value="CYT_DCMP_DEAMINASES_2"/>
    <property type="match status" value="1"/>
</dbReference>
<dbReference type="SUPFAM" id="SSF53927">
    <property type="entry name" value="Cytidine deaminase-like"/>
    <property type="match status" value="1"/>
</dbReference>
<evidence type="ECO:0000256" key="4">
    <source>
        <dbReference type="ARBA" id="ARBA00022833"/>
    </source>
</evidence>
<dbReference type="HOGENOM" id="CLU_025810_5_2_9"/>
<evidence type="ECO:0000256" key="1">
    <source>
        <dbReference type="ARBA" id="ARBA00006576"/>
    </source>
</evidence>
<accession>C2JWB4</accession>
<evidence type="ECO:0000313" key="6">
    <source>
        <dbReference type="EMBL" id="EEN80650.1"/>
    </source>
</evidence>
<dbReference type="AlphaFoldDB" id="C2JWB4"/>
<proteinExistence type="inferred from homology"/>
<evidence type="ECO:0000256" key="3">
    <source>
        <dbReference type="ARBA" id="ARBA00022801"/>
    </source>
</evidence>
<dbReference type="GO" id="GO:0047974">
    <property type="term" value="F:guanosine deaminase activity"/>
    <property type="evidence" value="ECO:0007669"/>
    <property type="project" value="TreeGrafter"/>
</dbReference>
<dbReference type="EC" id="3.5.4.3" evidence="6"/>
<dbReference type="EMBL" id="ACIZ01000053">
    <property type="protein sequence ID" value="EEN80650.1"/>
    <property type="molecule type" value="Genomic_DNA"/>
</dbReference>
<organism evidence="6 7">
    <name type="scientific">Lacticaseibacillus rhamnosus (strain LMS2-1)</name>
    <dbReference type="NCBI Taxonomy" id="525361"/>
    <lineage>
        <taxon>Bacteria</taxon>
        <taxon>Bacillati</taxon>
        <taxon>Bacillota</taxon>
        <taxon>Bacilli</taxon>
        <taxon>Lactobacillales</taxon>
        <taxon>Lactobacillaceae</taxon>
        <taxon>Lacticaseibacillus</taxon>
    </lineage>
</organism>
<evidence type="ECO:0000313" key="7">
    <source>
        <dbReference type="Proteomes" id="UP000004525"/>
    </source>
</evidence>
<protein>
    <submittedName>
        <fullName evidence="6">Cytidine and deoxycytidylate deaminase zinc-binding region</fullName>
        <ecNumber evidence="6">3.5.4.3</ecNumber>
    </submittedName>
</protein>
<dbReference type="GO" id="GO:0008892">
    <property type="term" value="F:guanine deaminase activity"/>
    <property type="evidence" value="ECO:0007669"/>
    <property type="project" value="UniProtKB-EC"/>
</dbReference>
<dbReference type="GO" id="GO:0008270">
    <property type="term" value="F:zinc ion binding"/>
    <property type="evidence" value="ECO:0007669"/>
    <property type="project" value="InterPro"/>
</dbReference>
<dbReference type="InterPro" id="IPR002125">
    <property type="entry name" value="CMP_dCMP_dom"/>
</dbReference>
<dbReference type="InterPro" id="IPR016193">
    <property type="entry name" value="Cytidine_deaminase-like"/>
</dbReference>
<dbReference type="Proteomes" id="UP000004525">
    <property type="component" value="Unassembled WGS sequence"/>
</dbReference>
<dbReference type="GO" id="GO:0006152">
    <property type="term" value="P:purine nucleoside catabolic process"/>
    <property type="evidence" value="ECO:0007669"/>
    <property type="project" value="TreeGrafter"/>
</dbReference>
<keyword evidence="7" id="KW-1185">Reference proteome</keyword>
<sequence length="167" mass="18051">MSDQQIRKGTSAMYQKSFMAMADEEAKANVNGSDGGPFGCVIVKNGQVVSRAHNRVLVDHDPTAHGEITAIRKAGQALGTHDLSGCELYTSAMPCPMCLSAIIWANIKQVYYGNTADDAAAIGFRDAAIYDFINAGLKGEMLKLSQHDRNLTIGAFKAYQSAQKELY</sequence>